<reference evidence="2" key="1">
    <citation type="submission" date="2007-04" db="EMBL/GenBank/DDBJ databases">
        <authorList>
            <consortium name="The Broad Institute Genome Sequencing Platform"/>
            <person name="Birren B."/>
            <person name="Lander E."/>
            <person name="Galagan J."/>
            <person name="Nusbaum C."/>
            <person name="Devon K."/>
            <person name="Ma L.-J."/>
            <person name="Jaffe D."/>
            <person name="Butler J."/>
            <person name="Alvarez P."/>
            <person name="Gnerre S."/>
            <person name="Grabherr M."/>
            <person name="Kleber M."/>
            <person name="Mauceli E."/>
            <person name="Brockman W."/>
            <person name="MacCallum I.A."/>
            <person name="Young S."/>
            <person name="LaButti K."/>
            <person name="DeCaprio D."/>
            <person name="Crawford M."/>
            <person name="Koehrsen M."/>
            <person name="Engels R."/>
            <person name="Montgomery P."/>
            <person name="Pearson M."/>
            <person name="Howarth C."/>
            <person name="Larson L."/>
            <person name="White J."/>
            <person name="O'Leary S."/>
            <person name="Kodira C."/>
            <person name="Zeng Q."/>
            <person name="Yandava C."/>
            <person name="Alvarado L."/>
            <person name="Kistler C."/>
            <person name="Shim W.-B."/>
            <person name="Kang S."/>
            <person name="Woloshuk C."/>
        </authorList>
    </citation>
    <scope>NUCLEOTIDE SEQUENCE</scope>
    <source>
        <strain evidence="2">4287</strain>
    </source>
</reference>
<feature type="signal peptide" evidence="1">
    <location>
        <begin position="1"/>
        <end position="20"/>
    </location>
</feature>
<evidence type="ECO:0000313" key="2">
    <source>
        <dbReference type="EMBL" id="KNB16457.1"/>
    </source>
</evidence>
<dbReference type="GeneID" id="28956248"/>
<dbReference type="KEGG" id="fox:FOXG_14315"/>
<dbReference type="RefSeq" id="XP_018254502.1">
    <property type="nucleotide sequence ID" value="XM_018394385.1"/>
</dbReference>
<dbReference type="KEGG" id="fox:FOXG_15165"/>
<sequence>MKFNLATVGFLLLGSTIASPQPLSEPDIEVRGQKSCSSCTDIKTCYNTHGCYWEPKYECVDKKDAPGPGNRCSAPSRAHNKEHCEKHKFCKWHCPDPRKGTCKNRSY</sequence>
<dbReference type="EMBL" id="DS231719">
    <property type="protein sequence ID" value="KNB16457.1"/>
    <property type="molecule type" value="Genomic_DNA"/>
</dbReference>
<evidence type="ECO:0008006" key="5">
    <source>
        <dbReference type="Google" id="ProtNLM"/>
    </source>
</evidence>
<organism evidence="2 4">
    <name type="scientific">Fusarium oxysporum f. sp. lycopersici (strain 4287 / CBS 123668 / FGSC 9935 / NRRL 34936)</name>
    <name type="common">Fusarium vascular wilt of tomato</name>
    <dbReference type="NCBI Taxonomy" id="426428"/>
    <lineage>
        <taxon>Eukaryota</taxon>
        <taxon>Fungi</taxon>
        <taxon>Dikarya</taxon>
        <taxon>Ascomycota</taxon>
        <taxon>Pezizomycotina</taxon>
        <taxon>Sordariomycetes</taxon>
        <taxon>Hypocreomycetidae</taxon>
        <taxon>Hypocreales</taxon>
        <taxon>Nectriaceae</taxon>
        <taxon>Fusarium</taxon>
        <taxon>Fusarium oxysporum species complex</taxon>
    </lineage>
</organism>
<dbReference type="VEuPathDB" id="FungiDB:FOXG_14315"/>
<reference evidence="2" key="2">
    <citation type="journal article" date="2010" name="Nature">
        <title>Comparative genomics reveals mobile pathogenicity chromosomes in Fusarium.</title>
        <authorList>
            <person name="Ma L.J."/>
            <person name="van der Does H.C."/>
            <person name="Borkovich K.A."/>
            <person name="Coleman J.J."/>
            <person name="Daboussi M.J."/>
            <person name="Di Pietro A."/>
            <person name="Dufresne M."/>
            <person name="Freitag M."/>
            <person name="Grabherr M."/>
            <person name="Henrissat B."/>
            <person name="Houterman P.M."/>
            <person name="Kang S."/>
            <person name="Shim W.B."/>
            <person name="Woloshuk C."/>
            <person name="Xie X."/>
            <person name="Xu J.R."/>
            <person name="Antoniw J."/>
            <person name="Baker S.E."/>
            <person name="Bluhm B.H."/>
            <person name="Breakspear A."/>
            <person name="Brown D.W."/>
            <person name="Butchko R.A."/>
            <person name="Chapman S."/>
            <person name="Coulson R."/>
            <person name="Coutinho P.M."/>
            <person name="Danchin E.G."/>
            <person name="Diener A."/>
            <person name="Gale L.R."/>
            <person name="Gardiner D.M."/>
            <person name="Goff S."/>
            <person name="Hammond-Kosack K.E."/>
            <person name="Hilburn K."/>
            <person name="Hua-Van A."/>
            <person name="Jonkers W."/>
            <person name="Kazan K."/>
            <person name="Kodira C.D."/>
            <person name="Koehrsen M."/>
            <person name="Kumar L."/>
            <person name="Lee Y.H."/>
            <person name="Li L."/>
            <person name="Manners J.M."/>
            <person name="Miranda-Saavedra D."/>
            <person name="Mukherjee M."/>
            <person name="Park G."/>
            <person name="Park J."/>
            <person name="Park S.Y."/>
            <person name="Proctor R.H."/>
            <person name="Regev A."/>
            <person name="Ruiz-Roldan M.C."/>
            <person name="Sain D."/>
            <person name="Sakthikumar S."/>
            <person name="Sykes S."/>
            <person name="Schwartz D.C."/>
            <person name="Turgeon B.G."/>
            <person name="Wapinski I."/>
            <person name="Yoder O."/>
            <person name="Young S."/>
            <person name="Zeng Q."/>
            <person name="Zhou S."/>
            <person name="Galagan J."/>
            <person name="Cuomo C.A."/>
            <person name="Kistler H.C."/>
            <person name="Rep M."/>
        </authorList>
    </citation>
    <scope>NUCLEOTIDE SEQUENCE [LARGE SCALE GENOMIC DNA]</scope>
    <source>
        <strain evidence="2">4287</strain>
    </source>
</reference>
<gene>
    <name evidence="2" type="ORF">FOXG_14315</name>
    <name evidence="3" type="ORF">FOXG_15165</name>
</gene>
<evidence type="ECO:0000313" key="4">
    <source>
        <dbReference type="Proteomes" id="UP000009097"/>
    </source>
</evidence>
<dbReference type="RefSeq" id="XP_018255749.1">
    <property type="nucleotide sequence ID" value="XM_018395235.1"/>
</dbReference>
<protein>
    <recommendedName>
        <fullName evidence="5">Secreted protein</fullName>
    </recommendedName>
</protein>
<dbReference type="OrthoDB" id="4975387at2759"/>
<proteinExistence type="predicted"/>
<evidence type="ECO:0000313" key="3">
    <source>
        <dbReference type="EMBL" id="KNB17704.1"/>
    </source>
</evidence>
<feature type="chain" id="PRO_5010621169" description="Secreted protein" evidence="1">
    <location>
        <begin position="21"/>
        <end position="107"/>
    </location>
</feature>
<evidence type="ECO:0000256" key="1">
    <source>
        <dbReference type="SAM" id="SignalP"/>
    </source>
</evidence>
<dbReference type="GeneID" id="28955485"/>
<keyword evidence="1" id="KW-0732">Signal</keyword>
<name>A0A0J9WTQ8_FUSO4</name>
<dbReference type="AlphaFoldDB" id="A0A0J9WTQ8"/>
<dbReference type="EMBL" id="DS231722">
    <property type="protein sequence ID" value="KNB17704.1"/>
    <property type="molecule type" value="Genomic_DNA"/>
</dbReference>
<dbReference type="Proteomes" id="UP000009097">
    <property type="component" value="Unassembled WGS sequence"/>
</dbReference>
<dbReference type="VEuPathDB" id="FungiDB:FOXG_15165"/>
<accession>A0A0J9WTQ8</accession>